<evidence type="ECO:0000256" key="2">
    <source>
        <dbReference type="ARBA" id="ARBA00023002"/>
    </source>
</evidence>
<dbReference type="EMBL" id="CP011125">
    <property type="protein sequence ID" value="AKF07264.1"/>
    <property type="molecule type" value="Genomic_DNA"/>
</dbReference>
<name>A0A0F6SFN7_9BACT</name>
<keyword evidence="2" id="KW-0560">Oxidoreductase</keyword>
<sequence length="336" mass="36042">MSEPVLVTGAGGFVGSGIVRALVARGVFVHAIQRGRYEALDALEREGKLRIFRGDLADRDAVSRAAEGTRGVFHVAAKAGVWGPYADYYRSNVVGTENVLHACREHAIPKLVLTSTPSVVHAGDDVEGADERTPYAERYETAYPETKAIAEKMVLAENTLAGLSTVALRPHLVWGPGDPHLVPRVLERARRGRLVLPGGGHKRVDATYVDSAVHAHLCAWDRLAPGAACAGRAYFVAQGEPMPLRDLILGIVGAAGLPPVVRSIDPRVAYAAGALLEGTYRALRRSGEPPLTRFVAHQLATAHWFDLSAAKRDLGYEAPVSTAEGLRRLRASLHAP</sequence>
<protein>
    <submittedName>
        <fullName evidence="4">NAD(P)H steroid dehydrogenase-like protein</fullName>
    </submittedName>
</protein>
<evidence type="ECO:0000313" key="5">
    <source>
        <dbReference type="Proteomes" id="UP000034883"/>
    </source>
</evidence>
<gene>
    <name evidence="4" type="ORF">DB32_004413</name>
</gene>
<dbReference type="AlphaFoldDB" id="A0A0F6SFN7"/>
<dbReference type="InterPro" id="IPR050177">
    <property type="entry name" value="Lipid_A_modif_metabolic_enz"/>
</dbReference>
<dbReference type="InterPro" id="IPR002225">
    <property type="entry name" value="3Beta_OHSteriod_DH/Estase"/>
</dbReference>
<proteinExistence type="inferred from homology"/>
<dbReference type="SUPFAM" id="SSF51735">
    <property type="entry name" value="NAD(P)-binding Rossmann-fold domains"/>
    <property type="match status" value="1"/>
</dbReference>
<dbReference type="Gene3D" id="3.40.50.720">
    <property type="entry name" value="NAD(P)-binding Rossmann-like Domain"/>
    <property type="match status" value="1"/>
</dbReference>
<dbReference type="STRING" id="927083.DB32_004413"/>
<accession>A0A0F6SFN7</accession>
<keyword evidence="5" id="KW-1185">Reference proteome</keyword>
<evidence type="ECO:0000259" key="3">
    <source>
        <dbReference type="Pfam" id="PF01073"/>
    </source>
</evidence>
<reference evidence="4 5" key="1">
    <citation type="submission" date="2015-03" db="EMBL/GenBank/DDBJ databases">
        <title>Genome assembly of Sandaracinus amylolyticus DSM 53668.</title>
        <authorList>
            <person name="Sharma G."/>
            <person name="Subramanian S."/>
        </authorList>
    </citation>
    <scope>NUCLEOTIDE SEQUENCE [LARGE SCALE GENOMIC DNA]</scope>
    <source>
        <strain evidence="4 5">DSM 53668</strain>
    </source>
</reference>
<dbReference type="Pfam" id="PF01073">
    <property type="entry name" value="3Beta_HSD"/>
    <property type="match status" value="1"/>
</dbReference>
<dbReference type="PANTHER" id="PTHR43245:SF51">
    <property type="entry name" value="SHORT CHAIN DEHYDROGENASE_REDUCTASE FAMILY 42E, MEMBER 2"/>
    <property type="match status" value="1"/>
</dbReference>
<comment type="similarity">
    <text evidence="1">Belongs to the 3-beta-HSD family.</text>
</comment>
<evidence type="ECO:0000313" key="4">
    <source>
        <dbReference type="EMBL" id="AKF07264.1"/>
    </source>
</evidence>
<dbReference type="KEGG" id="samy:DB32_004413"/>
<dbReference type="GO" id="GO:0006694">
    <property type="term" value="P:steroid biosynthetic process"/>
    <property type="evidence" value="ECO:0007669"/>
    <property type="project" value="InterPro"/>
</dbReference>
<dbReference type="InterPro" id="IPR036291">
    <property type="entry name" value="NAD(P)-bd_dom_sf"/>
</dbReference>
<dbReference type="Proteomes" id="UP000034883">
    <property type="component" value="Chromosome"/>
</dbReference>
<dbReference type="GO" id="GO:0016616">
    <property type="term" value="F:oxidoreductase activity, acting on the CH-OH group of donors, NAD or NADP as acceptor"/>
    <property type="evidence" value="ECO:0007669"/>
    <property type="project" value="InterPro"/>
</dbReference>
<evidence type="ECO:0000256" key="1">
    <source>
        <dbReference type="ARBA" id="ARBA00009219"/>
    </source>
</evidence>
<dbReference type="RefSeq" id="WP_053234545.1">
    <property type="nucleotide sequence ID" value="NZ_CP011125.1"/>
</dbReference>
<dbReference type="OrthoDB" id="9814124at2"/>
<organism evidence="4 5">
    <name type="scientific">Sandaracinus amylolyticus</name>
    <dbReference type="NCBI Taxonomy" id="927083"/>
    <lineage>
        <taxon>Bacteria</taxon>
        <taxon>Pseudomonadati</taxon>
        <taxon>Myxococcota</taxon>
        <taxon>Polyangia</taxon>
        <taxon>Polyangiales</taxon>
        <taxon>Sandaracinaceae</taxon>
        <taxon>Sandaracinus</taxon>
    </lineage>
</organism>
<dbReference type="PANTHER" id="PTHR43245">
    <property type="entry name" value="BIFUNCTIONAL POLYMYXIN RESISTANCE PROTEIN ARNA"/>
    <property type="match status" value="1"/>
</dbReference>
<feature type="domain" description="3-beta hydroxysteroid dehydrogenase/isomerase" evidence="3">
    <location>
        <begin position="6"/>
        <end position="257"/>
    </location>
</feature>